<comment type="similarity">
    <text evidence="1">Belongs to the putative lipase ROG1 family.</text>
</comment>
<accession>A0A9P7YLS7</accession>
<evidence type="ECO:0000259" key="3">
    <source>
        <dbReference type="Pfam" id="PF05057"/>
    </source>
</evidence>
<evidence type="ECO:0008006" key="7">
    <source>
        <dbReference type="Google" id="ProtNLM"/>
    </source>
</evidence>
<dbReference type="InterPro" id="IPR007751">
    <property type="entry name" value="DUF676_lipase-like"/>
</dbReference>
<dbReference type="InterPro" id="IPR052374">
    <property type="entry name" value="SERAC1"/>
</dbReference>
<dbReference type="Pfam" id="PF05057">
    <property type="entry name" value="DUF676"/>
    <property type="match status" value="1"/>
</dbReference>
<evidence type="ECO:0000313" key="6">
    <source>
        <dbReference type="Proteomes" id="UP000824998"/>
    </source>
</evidence>
<proteinExistence type="inferred from homology"/>
<dbReference type="EMBL" id="MU251419">
    <property type="protein sequence ID" value="KAG9235915.1"/>
    <property type="molecule type" value="Genomic_DNA"/>
</dbReference>
<dbReference type="InterPro" id="IPR056884">
    <property type="entry name" value="NPHP3-like_N"/>
</dbReference>
<feature type="non-terminal residue" evidence="5">
    <location>
        <position position="480"/>
    </location>
</feature>
<dbReference type="OrthoDB" id="5086500at2759"/>
<evidence type="ECO:0000259" key="4">
    <source>
        <dbReference type="Pfam" id="PF24883"/>
    </source>
</evidence>
<reference evidence="5" key="1">
    <citation type="journal article" date="2021" name="IMA Fungus">
        <title>Genomic characterization of three marine fungi, including Emericellopsis atlantica sp. nov. with signatures of a generalist lifestyle and marine biomass degradation.</title>
        <authorList>
            <person name="Hagestad O.C."/>
            <person name="Hou L."/>
            <person name="Andersen J.H."/>
            <person name="Hansen E.H."/>
            <person name="Altermark B."/>
            <person name="Li C."/>
            <person name="Kuhnert E."/>
            <person name="Cox R.J."/>
            <person name="Crous P.W."/>
            <person name="Spatafora J.W."/>
            <person name="Lail K."/>
            <person name="Amirebrahimi M."/>
            <person name="Lipzen A."/>
            <person name="Pangilinan J."/>
            <person name="Andreopoulos W."/>
            <person name="Hayes R.D."/>
            <person name="Ng V."/>
            <person name="Grigoriev I.V."/>
            <person name="Jackson S.A."/>
            <person name="Sutton T.D.S."/>
            <person name="Dobson A.D.W."/>
            <person name="Rama T."/>
        </authorList>
    </citation>
    <scope>NUCLEOTIDE SEQUENCE</scope>
    <source>
        <strain evidence="5">TRa018bII</strain>
    </source>
</reference>
<dbReference type="Proteomes" id="UP000824998">
    <property type="component" value="Unassembled WGS sequence"/>
</dbReference>
<dbReference type="Gene3D" id="3.40.50.1820">
    <property type="entry name" value="alpha/beta hydrolase"/>
    <property type="match status" value="1"/>
</dbReference>
<name>A0A9P7YLS7_9HELO</name>
<dbReference type="Pfam" id="PF24883">
    <property type="entry name" value="NPHP3_N"/>
    <property type="match status" value="1"/>
</dbReference>
<keyword evidence="6" id="KW-1185">Reference proteome</keyword>
<dbReference type="PANTHER" id="PTHR48182">
    <property type="entry name" value="PROTEIN SERAC1"/>
    <property type="match status" value="1"/>
</dbReference>
<dbReference type="AlphaFoldDB" id="A0A9P7YLS7"/>
<keyword evidence="2" id="KW-0677">Repeat</keyword>
<gene>
    <name evidence="5" type="ORF">BJ875DRAFT_398164</name>
</gene>
<comment type="caution">
    <text evidence="5">The sequence shown here is derived from an EMBL/GenBank/DDBJ whole genome shotgun (WGS) entry which is preliminary data.</text>
</comment>
<sequence length="480" mass="53457">MASDSAKKHSNLQKQDITQGLNTLYTPSTFAKEPAKCVDIIAVPGLGSDMTHTWMEKGVHWLKDDNMLQKVIPNARISVFGYRSQWFGPDAVQTTIRAIATDLLHHIQLDRDGKNSKRPIIFVGHSLGGLIIAKAIAEANARKDEYSEIIKCVTSCVFLGTPFRGSEAQSYAKIISIAGDAIGMARYTDILRSLKAGSTELSDLSEAFLRVAVEISIHLTCYYEMLNTMAKPEWDLGGFFRTGITIASQKSSTFEGHDSHPWDRTHTAMNKFSGPKDPKFKDLSSTLKMIVEKSAKTMKLRSAALDKFEDAKTRAILDALEGVNPKKELEAIRRGQGTSLSWIQDDSHYKQWKDDTSHQNFWISGRAGMGKAKAAISIVDDLSKLSNTFSGDNDSPALAFYFCDERNVEKSKALNVLKTLAWQLLNTKRFLAPHFFIEASKSKNNTQKSSLEFTSLTELWKCFQTALVDPELGTTYFVIA</sequence>
<dbReference type="SUPFAM" id="SSF53474">
    <property type="entry name" value="alpha/beta-Hydrolases"/>
    <property type="match status" value="1"/>
</dbReference>
<evidence type="ECO:0000256" key="1">
    <source>
        <dbReference type="ARBA" id="ARBA00007920"/>
    </source>
</evidence>
<protein>
    <recommendedName>
        <fullName evidence="7">DUF676 domain-containing protein</fullName>
    </recommendedName>
</protein>
<feature type="domain" description="Nephrocystin 3-like N-terminal" evidence="4">
    <location>
        <begin position="340"/>
        <end position="479"/>
    </location>
</feature>
<evidence type="ECO:0000256" key="2">
    <source>
        <dbReference type="ARBA" id="ARBA00022737"/>
    </source>
</evidence>
<feature type="domain" description="DUF676" evidence="3">
    <location>
        <begin position="92"/>
        <end position="171"/>
    </location>
</feature>
<dbReference type="InterPro" id="IPR029058">
    <property type="entry name" value="AB_hydrolase_fold"/>
</dbReference>
<dbReference type="PANTHER" id="PTHR48182:SF3">
    <property type="entry name" value="DUF676 DOMAIN-CONTAINING PROTEIN"/>
    <property type="match status" value="1"/>
</dbReference>
<evidence type="ECO:0000313" key="5">
    <source>
        <dbReference type="EMBL" id="KAG9235915.1"/>
    </source>
</evidence>
<organism evidence="5 6">
    <name type="scientific">Amylocarpus encephaloides</name>
    <dbReference type="NCBI Taxonomy" id="45428"/>
    <lineage>
        <taxon>Eukaryota</taxon>
        <taxon>Fungi</taxon>
        <taxon>Dikarya</taxon>
        <taxon>Ascomycota</taxon>
        <taxon>Pezizomycotina</taxon>
        <taxon>Leotiomycetes</taxon>
        <taxon>Helotiales</taxon>
        <taxon>Helotiales incertae sedis</taxon>
        <taxon>Amylocarpus</taxon>
    </lineage>
</organism>